<reference evidence="6" key="1">
    <citation type="journal article" date="2016" name="Environ. Microbiol.">
        <title>The complete genome of a viable archaeum isolated from 123-million-year-old rock salt.</title>
        <authorList>
            <person name="Jaakkola S.T."/>
            <person name="Pfeiffer F."/>
            <person name="Ravantti J.J."/>
            <person name="Guo Q."/>
            <person name="Liu Y."/>
            <person name="Chen X."/>
            <person name="Ma H."/>
            <person name="Yang C."/>
            <person name="Oksanen H.M."/>
            <person name="Bamford D.H."/>
        </authorList>
    </citation>
    <scope>NUCLEOTIDE SEQUENCE</scope>
    <source>
        <strain evidence="6">JI20-1</strain>
    </source>
</reference>
<dbReference type="GO" id="GO:0046872">
    <property type="term" value="F:metal ion binding"/>
    <property type="evidence" value="ECO:0007669"/>
    <property type="project" value="UniProtKB-KW"/>
</dbReference>
<keyword evidence="2" id="KW-0479">Metal-binding</keyword>
<dbReference type="STRING" id="1407499.HHUB_2908"/>
<dbReference type="AlphaFoldDB" id="A0A0U5H1R5"/>
<keyword evidence="6" id="KW-1185">Reference proteome</keyword>
<evidence type="ECO:0000256" key="3">
    <source>
        <dbReference type="ARBA" id="ARBA00023239"/>
    </source>
</evidence>
<keyword evidence="1" id="KW-0169">Cobalamin biosynthesis</keyword>
<dbReference type="PANTHER" id="PTHR33542:SF3">
    <property type="entry name" value="SIROHYDROCHLORIN FERROCHELATASE, CHLOROPLASTIC"/>
    <property type="match status" value="1"/>
</dbReference>
<dbReference type="EMBL" id="LN831302">
    <property type="protein sequence ID" value="CQH59133.1"/>
    <property type="molecule type" value="Genomic_DNA"/>
</dbReference>
<proteinExistence type="predicted"/>
<organism evidence="5 6">
    <name type="scientific">Halobacterium hubeiense</name>
    <dbReference type="NCBI Taxonomy" id="1407499"/>
    <lineage>
        <taxon>Archaea</taxon>
        <taxon>Methanobacteriati</taxon>
        <taxon>Methanobacteriota</taxon>
        <taxon>Stenosarchaea group</taxon>
        <taxon>Halobacteria</taxon>
        <taxon>Halobacteriales</taxon>
        <taxon>Halobacteriaceae</taxon>
        <taxon>Halobacterium</taxon>
    </lineage>
</organism>
<dbReference type="Gene3D" id="3.40.50.1400">
    <property type="match status" value="2"/>
</dbReference>
<accession>A0A0U5H1R5</accession>
<keyword evidence="3" id="KW-0456">Lyase</keyword>
<dbReference type="SUPFAM" id="SSF53800">
    <property type="entry name" value="Chelatase"/>
    <property type="match status" value="2"/>
</dbReference>
<dbReference type="InterPro" id="IPR002762">
    <property type="entry name" value="CbiX-like"/>
</dbReference>
<evidence type="ECO:0000313" key="6">
    <source>
        <dbReference type="Proteomes" id="UP000066737"/>
    </source>
</evidence>
<name>A0A0U5H1R5_9EURY</name>
<dbReference type="OrthoDB" id="210934at2157"/>
<dbReference type="Pfam" id="PF01903">
    <property type="entry name" value="CbiX"/>
    <property type="match status" value="2"/>
</dbReference>
<sequence>MTRDALVLLGRDTPHARETLATHASRLRDRGVADAVHACHFRHEPRRDLRDQLAAVDADRAFAVPMTAAHGRETTVGVPAALDRLDAAVHYCEPVCRSPAVTDALRDRATEAADGTPEALGLVALGASSRPYHRQVAEYHAARLRANGDYDDVATSYLVQNPAAECLRYNLDADDAVAVPLFVAGGDATDRDIPDRLELDRGGLAYADPLGAHPRLTDAVEAQLAQRRVLADRDGAATFEASLTADAAAFAADGDGR</sequence>
<dbReference type="GO" id="GO:0009236">
    <property type="term" value="P:cobalamin biosynthetic process"/>
    <property type="evidence" value="ECO:0007669"/>
    <property type="project" value="UniProtKB-KW"/>
</dbReference>
<dbReference type="GO" id="GO:0016829">
    <property type="term" value="F:lyase activity"/>
    <property type="evidence" value="ECO:0007669"/>
    <property type="project" value="UniProtKB-KW"/>
</dbReference>
<dbReference type="Proteomes" id="UP000066737">
    <property type="component" value="Chromosome I"/>
</dbReference>
<keyword evidence="4" id="KW-0170">Cobalt</keyword>
<evidence type="ECO:0000313" key="5">
    <source>
        <dbReference type="EMBL" id="CQH59133.1"/>
    </source>
</evidence>
<dbReference type="PANTHER" id="PTHR33542">
    <property type="entry name" value="SIROHYDROCHLORIN FERROCHELATASE, CHLOROPLASTIC"/>
    <property type="match status" value="1"/>
</dbReference>
<dbReference type="RefSeq" id="WP_059057311.1">
    <property type="nucleotide sequence ID" value="NZ_CEML01000001.1"/>
</dbReference>
<dbReference type="KEGG" id="hhb:Hhub_2908"/>
<dbReference type="GeneID" id="26659538"/>
<evidence type="ECO:0000256" key="4">
    <source>
        <dbReference type="ARBA" id="ARBA00023285"/>
    </source>
</evidence>
<gene>
    <name evidence="5" type="primary">cbiX3</name>
    <name evidence="5" type="ORF">HHUB_2908</name>
</gene>
<evidence type="ECO:0000256" key="2">
    <source>
        <dbReference type="ARBA" id="ARBA00022723"/>
    </source>
</evidence>
<dbReference type="InterPro" id="IPR050963">
    <property type="entry name" value="Sirohydro_Cobaltochel/CbiX"/>
</dbReference>
<protein>
    <submittedName>
        <fullName evidence="5">Homolog to sirohydrochlorin cobaltochelatase</fullName>
    </submittedName>
</protein>
<evidence type="ECO:0000256" key="1">
    <source>
        <dbReference type="ARBA" id="ARBA00022573"/>
    </source>
</evidence>